<accession>A0A7T0G1H7</accession>
<dbReference type="Proteomes" id="UP000594688">
    <property type="component" value="Chromosome"/>
</dbReference>
<dbReference type="Gene3D" id="3.90.210.10">
    <property type="entry name" value="Heat-Labile Enterotoxin, subunit A"/>
    <property type="match status" value="1"/>
</dbReference>
<dbReference type="AlphaFoldDB" id="A0A7T0G1H7"/>
<name>A0A7T0G1H7_9BACT</name>
<dbReference type="SUPFAM" id="SSF56399">
    <property type="entry name" value="ADP-ribosylation"/>
    <property type="match status" value="1"/>
</dbReference>
<reference evidence="1 2" key="1">
    <citation type="submission" date="2020-02" db="EMBL/GenBank/DDBJ databases">
        <title>Genomic and physiological characterization of two novel Nitrospinaceae genera.</title>
        <authorList>
            <person name="Mueller A.J."/>
            <person name="Jung M.-Y."/>
            <person name="Strachan C.R."/>
            <person name="Herbold C.W."/>
            <person name="Kirkegaard R.H."/>
            <person name="Daims H."/>
        </authorList>
    </citation>
    <scope>NUCLEOTIDE SEQUENCE [LARGE SCALE GENOMIC DNA]</scope>
    <source>
        <strain evidence="1">EB</strain>
    </source>
</reference>
<protein>
    <submittedName>
        <fullName evidence="1">Uncharacterized protein</fullName>
    </submittedName>
</protein>
<sequence>MSKMDWLKRKRRIIGRIVNRKHLPDYTYRWDTRGPTAIRAQGFQPWNPDGTIGLMEHVNNSYAANHPQAGQMTKHDSQWLSTGAYGMLKKIDPTFAQQILNTNLYKIETRLALQTGNFYDANDTFDRAGVDRPYSTQREWIKEGGIPQEAIVAYMSGRTFFNQYDMTNGAPDEDALTGWQAF</sequence>
<organism evidence="1 2">
    <name type="scientific">Candidatus Nitronauta litoralis</name>
    <dbReference type="NCBI Taxonomy" id="2705533"/>
    <lineage>
        <taxon>Bacteria</taxon>
        <taxon>Pseudomonadati</taxon>
        <taxon>Nitrospinota/Tectimicrobiota group</taxon>
        <taxon>Nitrospinota</taxon>
        <taxon>Nitrospinia</taxon>
        <taxon>Nitrospinales</taxon>
        <taxon>Nitrospinaceae</taxon>
        <taxon>Candidatus Nitronauta</taxon>
    </lineage>
</organism>
<evidence type="ECO:0000313" key="1">
    <source>
        <dbReference type="EMBL" id="QPJ63484.1"/>
    </source>
</evidence>
<gene>
    <name evidence="1" type="ORF">G3M70_17020</name>
</gene>
<proteinExistence type="predicted"/>
<evidence type="ECO:0000313" key="2">
    <source>
        <dbReference type="Proteomes" id="UP000594688"/>
    </source>
</evidence>
<dbReference type="KEGG" id="nli:G3M70_17020"/>
<dbReference type="EMBL" id="CP048685">
    <property type="protein sequence ID" value="QPJ63484.1"/>
    <property type="molecule type" value="Genomic_DNA"/>
</dbReference>